<name>A0A0A9EHE2_ARUDO</name>
<dbReference type="EMBL" id="GBRH01200610">
    <property type="protein sequence ID" value="JAD97285.1"/>
    <property type="molecule type" value="Transcribed_RNA"/>
</dbReference>
<reference evidence="1" key="2">
    <citation type="journal article" date="2015" name="Data Brief">
        <title>Shoot transcriptome of the giant reed, Arundo donax.</title>
        <authorList>
            <person name="Barrero R.A."/>
            <person name="Guerrero F.D."/>
            <person name="Moolhuijzen P."/>
            <person name="Goolsby J.A."/>
            <person name="Tidwell J."/>
            <person name="Bellgard S.E."/>
            <person name="Bellgard M.I."/>
        </authorList>
    </citation>
    <scope>NUCLEOTIDE SEQUENCE</scope>
    <source>
        <tissue evidence="1">Shoot tissue taken approximately 20 cm above the soil surface</tissue>
    </source>
</reference>
<sequence>MIFHYSYITTEVRIKYTICIADN</sequence>
<reference evidence="1" key="1">
    <citation type="submission" date="2014-09" db="EMBL/GenBank/DDBJ databases">
        <authorList>
            <person name="Magalhaes I.L.F."/>
            <person name="Oliveira U."/>
            <person name="Santos F.R."/>
            <person name="Vidigal T.H.D.A."/>
            <person name="Brescovit A.D."/>
            <person name="Santos A.J."/>
        </authorList>
    </citation>
    <scope>NUCLEOTIDE SEQUENCE</scope>
    <source>
        <tissue evidence="1">Shoot tissue taken approximately 20 cm above the soil surface</tissue>
    </source>
</reference>
<proteinExistence type="predicted"/>
<protein>
    <submittedName>
        <fullName evidence="1">Uncharacterized protein</fullName>
    </submittedName>
</protein>
<accession>A0A0A9EHE2</accession>
<dbReference type="AlphaFoldDB" id="A0A0A9EHE2"/>
<evidence type="ECO:0000313" key="1">
    <source>
        <dbReference type="EMBL" id="JAD97285.1"/>
    </source>
</evidence>
<organism evidence="1">
    <name type="scientific">Arundo donax</name>
    <name type="common">Giant reed</name>
    <name type="synonym">Donax arundinaceus</name>
    <dbReference type="NCBI Taxonomy" id="35708"/>
    <lineage>
        <taxon>Eukaryota</taxon>
        <taxon>Viridiplantae</taxon>
        <taxon>Streptophyta</taxon>
        <taxon>Embryophyta</taxon>
        <taxon>Tracheophyta</taxon>
        <taxon>Spermatophyta</taxon>
        <taxon>Magnoliopsida</taxon>
        <taxon>Liliopsida</taxon>
        <taxon>Poales</taxon>
        <taxon>Poaceae</taxon>
        <taxon>PACMAD clade</taxon>
        <taxon>Arundinoideae</taxon>
        <taxon>Arundineae</taxon>
        <taxon>Arundo</taxon>
    </lineage>
</organism>